<reference evidence="3" key="2">
    <citation type="submission" date="2015-01" db="EMBL/GenBank/DDBJ databases">
        <title>Evolutionary Origins and Diversification of the Mycorrhizal Mutualists.</title>
        <authorList>
            <consortium name="DOE Joint Genome Institute"/>
            <consortium name="Mycorrhizal Genomics Consortium"/>
            <person name="Kohler A."/>
            <person name="Kuo A."/>
            <person name="Nagy L.G."/>
            <person name="Floudas D."/>
            <person name="Copeland A."/>
            <person name="Barry K.W."/>
            <person name="Cichocki N."/>
            <person name="Veneault-Fourrey C."/>
            <person name="LaButti K."/>
            <person name="Lindquist E.A."/>
            <person name="Lipzen A."/>
            <person name="Lundell T."/>
            <person name="Morin E."/>
            <person name="Murat C."/>
            <person name="Riley R."/>
            <person name="Ohm R."/>
            <person name="Sun H."/>
            <person name="Tunlid A."/>
            <person name="Henrissat B."/>
            <person name="Grigoriev I.V."/>
            <person name="Hibbett D.S."/>
            <person name="Martin F."/>
        </authorList>
    </citation>
    <scope>NUCLEOTIDE SEQUENCE [LARGE SCALE GENOMIC DNA]</scope>
    <source>
        <strain evidence="3">UH-Slu-Lm8-n1</strain>
    </source>
</reference>
<proteinExistence type="predicted"/>
<keyword evidence="1" id="KW-0472">Membrane</keyword>
<dbReference type="Proteomes" id="UP000054485">
    <property type="component" value="Unassembled WGS sequence"/>
</dbReference>
<dbReference type="HOGENOM" id="CLU_2924288_0_0_1"/>
<dbReference type="EMBL" id="KN835262">
    <property type="protein sequence ID" value="KIK41667.1"/>
    <property type="molecule type" value="Genomic_DNA"/>
</dbReference>
<evidence type="ECO:0000313" key="3">
    <source>
        <dbReference type="Proteomes" id="UP000054485"/>
    </source>
</evidence>
<reference evidence="2 3" key="1">
    <citation type="submission" date="2014-04" db="EMBL/GenBank/DDBJ databases">
        <authorList>
            <consortium name="DOE Joint Genome Institute"/>
            <person name="Kuo A."/>
            <person name="Ruytinx J."/>
            <person name="Rineau F."/>
            <person name="Colpaert J."/>
            <person name="Kohler A."/>
            <person name="Nagy L.G."/>
            <person name="Floudas D."/>
            <person name="Copeland A."/>
            <person name="Barry K.W."/>
            <person name="Cichocki N."/>
            <person name="Veneault-Fourrey C."/>
            <person name="LaButti K."/>
            <person name="Lindquist E.A."/>
            <person name="Lipzen A."/>
            <person name="Lundell T."/>
            <person name="Morin E."/>
            <person name="Murat C."/>
            <person name="Sun H."/>
            <person name="Tunlid A."/>
            <person name="Henrissat B."/>
            <person name="Grigoriev I.V."/>
            <person name="Hibbett D.S."/>
            <person name="Martin F."/>
            <person name="Nordberg H.P."/>
            <person name="Cantor M.N."/>
            <person name="Hua S.X."/>
        </authorList>
    </citation>
    <scope>NUCLEOTIDE SEQUENCE [LARGE SCALE GENOMIC DNA]</scope>
    <source>
        <strain evidence="2 3">UH-Slu-Lm8-n1</strain>
    </source>
</reference>
<dbReference type="InParanoid" id="A0A0D0B573"/>
<keyword evidence="1" id="KW-0812">Transmembrane</keyword>
<feature type="transmembrane region" description="Helical" evidence="1">
    <location>
        <begin position="23"/>
        <end position="42"/>
    </location>
</feature>
<keyword evidence="1" id="KW-1133">Transmembrane helix</keyword>
<dbReference type="AlphaFoldDB" id="A0A0D0B573"/>
<accession>A0A0D0B573</accession>
<name>A0A0D0B573_9AGAM</name>
<keyword evidence="3" id="KW-1185">Reference proteome</keyword>
<dbReference type="OrthoDB" id="10273666at2759"/>
<sequence>MDRFPCATIGVISRTHPNGDKTIAYFGCYLVLLASVQVWGSFSFNIPPLVYNTYASPSTVQATVV</sequence>
<gene>
    <name evidence="2" type="ORF">CY34DRAFT_805826</name>
</gene>
<protein>
    <submittedName>
        <fullName evidence="2">Uncharacterized protein</fullName>
    </submittedName>
</protein>
<evidence type="ECO:0000313" key="2">
    <source>
        <dbReference type="EMBL" id="KIK41667.1"/>
    </source>
</evidence>
<evidence type="ECO:0000256" key="1">
    <source>
        <dbReference type="SAM" id="Phobius"/>
    </source>
</evidence>
<organism evidence="2 3">
    <name type="scientific">Suillus luteus UH-Slu-Lm8-n1</name>
    <dbReference type="NCBI Taxonomy" id="930992"/>
    <lineage>
        <taxon>Eukaryota</taxon>
        <taxon>Fungi</taxon>
        <taxon>Dikarya</taxon>
        <taxon>Basidiomycota</taxon>
        <taxon>Agaricomycotina</taxon>
        <taxon>Agaricomycetes</taxon>
        <taxon>Agaricomycetidae</taxon>
        <taxon>Boletales</taxon>
        <taxon>Suillineae</taxon>
        <taxon>Suillaceae</taxon>
        <taxon>Suillus</taxon>
    </lineage>
</organism>